<dbReference type="InterPro" id="IPR000182">
    <property type="entry name" value="GNAT_dom"/>
</dbReference>
<evidence type="ECO:0000313" key="5">
    <source>
        <dbReference type="Proteomes" id="UP001178508"/>
    </source>
</evidence>
<evidence type="ECO:0000256" key="2">
    <source>
        <dbReference type="SAM" id="Phobius"/>
    </source>
</evidence>
<dbReference type="PROSITE" id="PS51186">
    <property type="entry name" value="GNAT"/>
    <property type="match status" value="1"/>
</dbReference>
<dbReference type="CDD" id="cd04301">
    <property type="entry name" value="NAT_SF"/>
    <property type="match status" value="1"/>
</dbReference>
<dbReference type="Pfam" id="PF00583">
    <property type="entry name" value="Acetyltransf_1"/>
    <property type="match status" value="1"/>
</dbReference>
<reference evidence="4" key="1">
    <citation type="submission" date="2023-08" db="EMBL/GenBank/DDBJ databases">
        <authorList>
            <person name="Alioto T."/>
            <person name="Alioto T."/>
            <person name="Gomez Garrido J."/>
        </authorList>
    </citation>
    <scope>NUCLEOTIDE SEQUENCE</scope>
</reference>
<keyword evidence="2" id="KW-1133">Transmembrane helix</keyword>
<evidence type="ECO:0000259" key="3">
    <source>
        <dbReference type="PROSITE" id="PS51186"/>
    </source>
</evidence>
<dbReference type="Proteomes" id="UP001178508">
    <property type="component" value="Chromosome 2"/>
</dbReference>
<dbReference type="PANTHER" id="PTHR13947:SF58">
    <property type="entry name" value="8B (PUTATIVE,_PSEUDO-RELATED"/>
    <property type="match status" value="1"/>
</dbReference>
<name>A0AAV1ENE5_XYRNO</name>
<keyword evidence="5" id="KW-1185">Reference proteome</keyword>
<feature type="transmembrane region" description="Helical" evidence="2">
    <location>
        <begin position="42"/>
        <end position="73"/>
    </location>
</feature>
<dbReference type="AlphaFoldDB" id="A0AAV1ENE5"/>
<dbReference type="EMBL" id="OY660865">
    <property type="protein sequence ID" value="CAJ1050292.1"/>
    <property type="molecule type" value="Genomic_DNA"/>
</dbReference>
<dbReference type="InterPro" id="IPR016181">
    <property type="entry name" value="Acyl_CoA_acyltransferase"/>
</dbReference>
<keyword evidence="2" id="KW-0812">Transmembrane</keyword>
<keyword evidence="1" id="KW-0808">Transferase</keyword>
<organism evidence="4 5">
    <name type="scientific">Xyrichtys novacula</name>
    <name type="common">Pearly razorfish</name>
    <name type="synonym">Hemipteronotus novacula</name>
    <dbReference type="NCBI Taxonomy" id="13765"/>
    <lineage>
        <taxon>Eukaryota</taxon>
        <taxon>Metazoa</taxon>
        <taxon>Chordata</taxon>
        <taxon>Craniata</taxon>
        <taxon>Vertebrata</taxon>
        <taxon>Euteleostomi</taxon>
        <taxon>Actinopterygii</taxon>
        <taxon>Neopterygii</taxon>
        <taxon>Teleostei</taxon>
        <taxon>Neoteleostei</taxon>
        <taxon>Acanthomorphata</taxon>
        <taxon>Eupercaria</taxon>
        <taxon>Labriformes</taxon>
        <taxon>Labridae</taxon>
        <taxon>Xyrichtys</taxon>
    </lineage>
</organism>
<evidence type="ECO:0000313" key="4">
    <source>
        <dbReference type="EMBL" id="CAJ1050292.1"/>
    </source>
</evidence>
<dbReference type="InterPro" id="IPR050769">
    <property type="entry name" value="NAT_camello-type"/>
</dbReference>
<dbReference type="Gene3D" id="3.40.630.30">
    <property type="match status" value="1"/>
</dbReference>
<evidence type="ECO:0000256" key="1">
    <source>
        <dbReference type="ARBA" id="ARBA00022679"/>
    </source>
</evidence>
<accession>A0AAV1ENE5</accession>
<dbReference type="PANTHER" id="PTHR13947">
    <property type="entry name" value="GNAT FAMILY N-ACETYLTRANSFERASE"/>
    <property type="match status" value="1"/>
</dbReference>
<gene>
    <name evidence="4" type="ORF">XNOV1_A037831</name>
</gene>
<keyword evidence="2" id="KW-0472">Membrane</keyword>
<feature type="domain" description="N-acetyltransferase" evidence="3">
    <location>
        <begin position="62"/>
        <end position="223"/>
    </location>
</feature>
<sequence>MQLVIRPFQPSDEETVRTLFSIGIREHIGPCFRNAMTRPLHLATTVALCVVGYLLSSVLGAVVLTGVWVGFVYSCCHFLYASFVEGKLRTDMQDIPGHYQSRPDDCFWVAEAQVDGRSQILGIVAILAKQSGKERHGELFRMIISPSCRRSGLGTRLTQTAIDFCKERGFSKIVLETSSTQSAAVALYEKMGFALVHTHTKTHAPSWVVPLTGVTIFVMEKRL</sequence>
<dbReference type="GO" id="GO:0008080">
    <property type="term" value="F:N-acetyltransferase activity"/>
    <property type="evidence" value="ECO:0007669"/>
    <property type="project" value="InterPro"/>
</dbReference>
<protein>
    <submittedName>
        <fullName evidence="4">Probable N-acetyltransferase camello</fullName>
    </submittedName>
</protein>
<proteinExistence type="predicted"/>
<dbReference type="SUPFAM" id="SSF55729">
    <property type="entry name" value="Acyl-CoA N-acyltransferases (Nat)"/>
    <property type="match status" value="1"/>
</dbReference>